<proteinExistence type="predicted"/>
<dbReference type="EMBL" id="JPKZ01002896">
    <property type="protein sequence ID" value="KHN74587.1"/>
    <property type="molecule type" value="Genomic_DNA"/>
</dbReference>
<keyword evidence="3" id="KW-1185">Reference proteome</keyword>
<gene>
    <name evidence="2" type="ORF">Tcan_08777</name>
</gene>
<name>A0A0B2UZR9_TOXCA</name>
<evidence type="ECO:0000313" key="2">
    <source>
        <dbReference type="EMBL" id="KHN74587.1"/>
    </source>
</evidence>
<feature type="coiled-coil region" evidence="1">
    <location>
        <begin position="238"/>
        <end position="265"/>
    </location>
</feature>
<comment type="caution">
    <text evidence="2">The sequence shown here is derived from an EMBL/GenBank/DDBJ whole genome shotgun (WGS) entry which is preliminary data.</text>
</comment>
<accession>A0A0B2UZR9</accession>
<evidence type="ECO:0000313" key="3">
    <source>
        <dbReference type="Proteomes" id="UP000031036"/>
    </source>
</evidence>
<protein>
    <submittedName>
        <fullName evidence="2">Uncharacterized protein</fullName>
    </submittedName>
</protein>
<organism evidence="2 3">
    <name type="scientific">Toxocara canis</name>
    <name type="common">Canine roundworm</name>
    <dbReference type="NCBI Taxonomy" id="6265"/>
    <lineage>
        <taxon>Eukaryota</taxon>
        <taxon>Metazoa</taxon>
        <taxon>Ecdysozoa</taxon>
        <taxon>Nematoda</taxon>
        <taxon>Chromadorea</taxon>
        <taxon>Rhabditida</taxon>
        <taxon>Spirurina</taxon>
        <taxon>Ascaridomorpha</taxon>
        <taxon>Ascaridoidea</taxon>
        <taxon>Toxocaridae</taxon>
        <taxon>Toxocara</taxon>
    </lineage>
</organism>
<evidence type="ECO:0000256" key="1">
    <source>
        <dbReference type="SAM" id="Coils"/>
    </source>
</evidence>
<dbReference type="Proteomes" id="UP000031036">
    <property type="component" value="Unassembled WGS sequence"/>
</dbReference>
<reference evidence="2 3" key="1">
    <citation type="submission" date="2014-11" db="EMBL/GenBank/DDBJ databases">
        <title>Genetic blueprint of the zoonotic pathogen Toxocara canis.</title>
        <authorList>
            <person name="Zhu X.-Q."/>
            <person name="Korhonen P.K."/>
            <person name="Cai H."/>
            <person name="Young N.D."/>
            <person name="Nejsum P."/>
            <person name="von Samson-Himmelstjerna G."/>
            <person name="Boag P.R."/>
            <person name="Tan P."/>
            <person name="Li Q."/>
            <person name="Min J."/>
            <person name="Yang Y."/>
            <person name="Wang X."/>
            <person name="Fang X."/>
            <person name="Hall R.S."/>
            <person name="Hofmann A."/>
            <person name="Sternberg P.W."/>
            <person name="Jex A.R."/>
            <person name="Gasser R.B."/>
        </authorList>
    </citation>
    <scope>NUCLEOTIDE SEQUENCE [LARGE SCALE GENOMIC DNA]</scope>
    <source>
        <strain evidence="2">PN_DK_2014</strain>
    </source>
</reference>
<dbReference type="OrthoDB" id="5842455at2759"/>
<dbReference type="AlphaFoldDB" id="A0A0B2UZR9"/>
<keyword evidence="1" id="KW-0175">Coiled coil</keyword>
<sequence>MADEKRWAASEAQVPLLAVGRRPGAIRALVAAGQMPRVIGQCLSRLGEAPRPKRNWDEQMACQSEERVAHNFINLLHHIENVTLESQKTLNFDDQPGKQVAQGGNPLKYELIPPRYLLKRQGYAVCRHCAVSANRACESKNANLFEYCNDHLVQQQCAKQQPSEQMQMQTCAVGGEETKGAHNAINRTVQRETYLTIELKGCLIKAINSVIETIKATRDLQFVSGDLYPKLANDIKLLRDLYERLRTYNTEMHRMKQARESYTNKQEIRNVGAIKVTMIDTKRIILLIPDSGMSMRMNYCSTNRK</sequence>